<feature type="region of interest" description="Disordered" evidence="1">
    <location>
        <begin position="33"/>
        <end position="53"/>
    </location>
</feature>
<evidence type="ECO:0000256" key="1">
    <source>
        <dbReference type="SAM" id="MobiDB-lite"/>
    </source>
</evidence>
<organism evidence="2 3">
    <name type="scientific">Streptomyces arboris</name>
    <dbReference type="NCBI Taxonomy" id="2600619"/>
    <lineage>
        <taxon>Bacteria</taxon>
        <taxon>Bacillati</taxon>
        <taxon>Actinomycetota</taxon>
        <taxon>Actinomycetes</taxon>
        <taxon>Kitasatosporales</taxon>
        <taxon>Streptomycetaceae</taxon>
        <taxon>Streptomyces</taxon>
    </lineage>
</organism>
<protein>
    <submittedName>
        <fullName evidence="2">Uncharacterized protein</fullName>
    </submittedName>
</protein>
<dbReference type="Proteomes" id="UP000326907">
    <property type="component" value="Unassembled WGS sequence"/>
</dbReference>
<dbReference type="AlphaFoldDB" id="A0A5N5EQQ3"/>
<dbReference type="EMBL" id="VYUA01000006">
    <property type="protein sequence ID" value="KAB2592733.1"/>
    <property type="molecule type" value="Genomic_DNA"/>
</dbReference>
<dbReference type="RefSeq" id="WP_151509868.1">
    <property type="nucleotide sequence ID" value="NZ_JBMVCA010000031.1"/>
</dbReference>
<keyword evidence="3" id="KW-1185">Reference proteome</keyword>
<comment type="caution">
    <text evidence="2">The sequence shown here is derived from an EMBL/GenBank/DDBJ whole genome shotgun (WGS) entry which is preliminary data.</text>
</comment>
<reference evidence="2 3" key="1">
    <citation type="submission" date="2019-09" db="EMBL/GenBank/DDBJ databases">
        <authorList>
            <person name="Liu P."/>
        </authorList>
    </citation>
    <scope>NUCLEOTIDE SEQUENCE [LARGE SCALE GENOMIC DNA]</scope>
    <source>
        <strain evidence="2 3">TRM68085</strain>
    </source>
</reference>
<name>A0A5N5EQQ3_9ACTN</name>
<evidence type="ECO:0000313" key="3">
    <source>
        <dbReference type="Proteomes" id="UP000326907"/>
    </source>
</evidence>
<evidence type="ECO:0000313" key="2">
    <source>
        <dbReference type="EMBL" id="KAB2592733.1"/>
    </source>
</evidence>
<proteinExistence type="predicted"/>
<accession>A0A5N5EQQ3</accession>
<feature type="region of interest" description="Disordered" evidence="1">
    <location>
        <begin position="87"/>
        <end position="109"/>
    </location>
</feature>
<gene>
    <name evidence="2" type="ORF">F5983_09245</name>
</gene>
<sequence>MRGVLIGALGGVVVLGITAAVVVPEAREWYDGRHEQTSSYATGKAAKADRDSVPSWLPDDAASVEYAMRTTGGERILKATLNGDQLPGSCEPLRGKKAPDPEISASWFPSDRAGEARGRCGSYYVSLEDHTLYAWQTNGDWMEENRRSSSAE</sequence>